<dbReference type="STRING" id="767519.SAMN05216559_0307"/>
<evidence type="ECO:0000313" key="6">
    <source>
        <dbReference type="Proteomes" id="UP000199062"/>
    </source>
</evidence>
<evidence type="ECO:0000256" key="3">
    <source>
        <dbReference type="HAMAP-Rule" id="MF_01384"/>
    </source>
</evidence>
<proteinExistence type="inferred from homology"/>
<dbReference type="GO" id="GO:0016151">
    <property type="term" value="F:nickel cation binding"/>
    <property type="evidence" value="ECO:0007669"/>
    <property type="project" value="UniProtKB-UniRule"/>
</dbReference>
<comment type="subcellular location">
    <subcellularLocation>
        <location evidence="3">Cytoplasm</location>
    </subcellularLocation>
</comment>
<keyword evidence="3" id="KW-0996">Nickel insertion</keyword>
<dbReference type="PANTHER" id="PTHR33643">
    <property type="entry name" value="UREASE ACCESSORY PROTEIN D"/>
    <property type="match status" value="1"/>
</dbReference>
<dbReference type="HAMAP" id="MF_01384">
    <property type="entry name" value="UreD"/>
    <property type="match status" value="1"/>
</dbReference>
<keyword evidence="6" id="KW-1185">Reference proteome</keyword>
<dbReference type="GO" id="GO:0005737">
    <property type="term" value="C:cytoplasm"/>
    <property type="evidence" value="ECO:0007669"/>
    <property type="project" value="UniProtKB-SubCell"/>
</dbReference>
<evidence type="ECO:0000313" key="5">
    <source>
        <dbReference type="EMBL" id="SFR87094.1"/>
    </source>
</evidence>
<sequence>MAADAPHPAFEPYAAEPVPQAPVGAPGKEGRLELAFAADEDGQTHLVRDFARVPFHLSGTLAHDPHPDAETVFVQSPNGGVAQGDRHTIDVSVANGGIAHVTTGSSTKVLTMERNYAAADVSLSVGPGSHLDYVPEPVIVNPDARYCQELHLDITPDATAVVGDVVVPGRLARGERFDFERFVSRFECRSDGDLLFEDATHLTPADGDPTAPGVMGEYAVYGTLYVVAPESDGNALSDALHDRAGEQTEDETSSARAAATTLPNGAGVVVRALGHRAEDVTGSLHAAWDEARTVLLDVGAPDGRKL</sequence>
<dbReference type="AlphaFoldDB" id="A0A1I6K7G6"/>
<name>A0A1I6K7G6_9EURY</name>
<accession>A0A1I6K7G6</accession>
<keyword evidence="2 3" id="KW-0143">Chaperone</keyword>
<comment type="subunit">
    <text evidence="3">UreD, UreF and UreG form a complex that acts as a GTP-hydrolysis-dependent molecular chaperone, activating the urease apoprotein by helping to assemble the nickel containing metallocenter of UreC. The UreE protein probably delivers the nickel.</text>
</comment>
<evidence type="ECO:0000256" key="2">
    <source>
        <dbReference type="ARBA" id="ARBA00023186"/>
    </source>
</evidence>
<dbReference type="Pfam" id="PF01774">
    <property type="entry name" value="UreD"/>
    <property type="match status" value="1"/>
</dbReference>
<comment type="function">
    <text evidence="3">Required for maturation of urease via the functional incorporation of the urease nickel metallocenter.</text>
</comment>
<dbReference type="OrthoDB" id="10701at2157"/>
<reference evidence="5 6" key="1">
    <citation type="submission" date="2016-10" db="EMBL/GenBank/DDBJ databases">
        <authorList>
            <person name="de Groot N.N."/>
        </authorList>
    </citation>
    <scope>NUCLEOTIDE SEQUENCE [LARGE SCALE GENOMIC DNA]</scope>
    <source>
        <strain evidence="5 6">CGMCC 1.10457</strain>
    </source>
</reference>
<evidence type="ECO:0000256" key="1">
    <source>
        <dbReference type="ARBA" id="ARBA00007177"/>
    </source>
</evidence>
<organism evidence="5 6">
    <name type="scientific">Halomicrobium zhouii</name>
    <dbReference type="NCBI Taxonomy" id="767519"/>
    <lineage>
        <taxon>Archaea</taxon>
        <taxon>Methanobacteriati</taxon>
        <taxon>Methanobacteriota</taxon>
        <taxon>Stenosarchaea group</taxon>
        <taxon>Halobacteria</taxon>
        <taxon>Halobacteriales</taxon>
        <taxon>Haloarculaceae</taxon>
        <taxon>Halomicrobium</taxon>
    </lineage>
</organism>
<comment type="similarity">
    <text evidence="1 3">Belongs to the UreD family.</text>
</comment>
<dbReference type="Proteomes" id="UP000199062">
    <property type="component" value="Unassembled WGS sequence"/>
</dbReference>
<evidence type="ECO:0000256" key="4">
    <source>
        <dbReference type="SAM" id="MobiDB-lite"/>
    </source>
</evidence>
<dbReference type="RefSeq" id="WP_089813228.1">
    <property type="nucleotide sequence ID" value="NZ_FOZK01000001.1"/>
</dbReference>
<dbReference type="InterPro" id="IPR002669">
    <property type="entry name" value="UreD"/>
</dbReference>
<keyword evidence="3" id="KW-0963">Cytoplasm</keyword>
<protein>
    <recommendedName>
        <fullName evidence="3">Urease accessory protein UreD</fullName>
    </recommendedName>
</protein>
<feature type="region of interest" description="Disordered" evidence="4">
    <location>
        <begin position="1"/>
        <end position="26"/>
    </location>
</feature>
<dbReference type="PANTHER" id="PTHR33643:SF1">
    <property type="entry name" value="UREASE ACCESSORY PROTEIN D"/>
    <property type="match status" value="1"/>
</dbReference>
<dbReference type="EMBL" id="FOZK01000001">
    <property type="protein sequence ID" value="SFR87094.1"/>
    <property type="molecule type" value="Genomic_DNA"/>
</dbReference>
<gene>
    <name evidence="3" type="primary">ureD</name>
    <name evidence="5" type="ORF">SAMN05216559_0307</name>
</gene>